<keyword evidence="8" id="KW-1185">Reference proteome</keyword>
<keyword evidence="4" id="KW-0325">Glycoprotein</keyword>
<evidence type="ECO:0000256" key="5">
    <source>
        <dbReference type="SAM" id="SignalP"/>
    </source>
</evidence>
<comment type="subcellular location">
    <subcellularLocation>
        <location evidence="1">Secreted</location>
    </subcellularLocation>
</comment>
<evidence type="ECO:0000256" key="3">
    <source>
        <dbReference type="ARBA" id="ARBA00022729"/>
    </source>
</evidence>
<dbReference type="GeneTree" id="ENSGT00510000050125"/>
<dbReference type="HOGENOM" id="CLU_104676_0_0_1"/>
<dbReference type="PANTHER" id="PTHR11967:SF2">
    <property type="entry name" value="ALPHA-1-ACID GLYCOPROTEIN 1"/>
    <property type="match status" value="1"/>
</dbReference>
<dbReference type="GO" id="GO:0005576">
    <property type="term" value="C:extracellular region"/>
    <property type="evidence" value="ECO:0007669"/>
    <property type="project" value="UniProtKB-SubCell"/>
</dbReference>
<protein>
    <submittedName>
        <fullName evidence="6">(spotted green pufferfish) hypothetical protein</fullName>
    </submittedName>
</protein>
<gene>
    <name evidence="6" type="ORF">GSTENG00028694001</name>
</gene>
<sequence length="190" mass="21502">MSVRLALALLALCSLAAASDPRCEELVEPQCNHTQVIGKWIFHAGISELKETEDELKAINSSWIEISAVADSKEMVLRWGDRNNEKCDYGSFKYNFSSNISKVTFEYNSTAFVGNYLKSCPDCLVWMDTMTNNEKGRSLYIFTKNGSLEDSYLEMFKKQASCVGFSGEIFFMDTTNLCPYVPKAKEEKEN</sequence>
<dbReference type="OMA" id="CPYESEA"/>
<dbReference type="KEGG" id="tng:GSTEN00028694G001"/>
<reference evidence="7" key="3">
    <citation type="submission" date="2025-05" db="UniProtKB">
        <authorList>
            <consortium name="Ensembl"/>
        </authorList>
    </citation>
    <scope>IDENTIFICATION</scope>
</reference>
<dbReference type="PANTHER" id="PTHR11967">
    <property type="entry name" value="ALPHA-1-ACID GLYCOPROTEIN"/>
    <property type="match status" value="1"/>
</dbReference>
<evidence type="ECO:0000313" key="6">
    <source>
        <dbReference type="EMBL" id="CAG07885.1"/>
    </source>
</evidence>
<reference evidence="6 8" key="1">
    <citation type="journal article" date="2004" name="Nature">
        <title>Genome duplication in the teleost fish Tetraodon nigroviridis reveals the early vertebrate proto-karyotype.</title>
        <authorList>
            <person name="Jaillon O."/>
            <person name="Aury J.-M."/>
            <person name="Brunet F."/>
            <person name="Petit J.-L."/>
            <person name="Stange-Thomann N."/>
            <person name="Mauceli E."/>
            <person name="Bouneau L."/>
            <person name="Fischer C."/>
            <person name="Ozouf-Costaz C."/>
            <person name="Bernot A."/>
            <person name="Nicaud S."/>
            <person name="Jaffe D."/>
            <person name="Fisher S."/>
            <person name="Lutfalla G."/>
            <person name="Dossat C."/>
            <person name="Segurens B."/>
            <person name="Dasilva C."/>
            <person name="Salanoubat M."/>
            <person name="Levy M."/>
            <person name="Boudet N."/>
            <person name="Castellano S."/>
            <person name="Anthouard V."/>
            <person name="Jubin C."/>
            <person name="Castelli V."/>
            <person name="Katinka M."/>
            <person name="Vacherie B."/>
            <person name="Biemont C."/>
            <person name="Skalli Z."/>
            <person name="Cattolico L."/>
            <person name="Poulain J."/>
            <person name="De Berardinis V."/>
            <person name="Cruaud C."/>
            <person name="Duprat S."/>
            <person name="Brottier P."/>
            <person name="Coutanceau J.-P."/>
            <person name="Gouzy J."/>
            <person name="Parra G."/>
            <person name="Lardier G."/>
            <person name="Chapple C."/>
            <person name="McKernan K.J."/>
            <person name="McEwan P."/>
            <person name="Bosak S."/>
            <person name="Kellis M."/>
            <person name="Volff J.-N."/>
            <person name="Guigo R."/>
            <person name="Zody M.C."/>
            <person name="Mesirov J."/>
            <person name="Lindblad-Toh K."/>
            <person name="Birren B."/>
            <person name="Nusbaum C."/>
            <person name="Kahn D."/>
            <person name="Robinson-Rechavi M."/>
            <person name="Laudet V."/>
            <person name="Schachter V."/>
            <person name="Quetier F."/>
            <person name="Saurin W."/>
            <person name="Scarpelli C."/>
            <person name="Wincker P."/>
            <person name="Lander E.S."/>
            <person name="Weissenbach J."/>
            <person name="Roest Crollius H."/>
        </authorList>
    </citation>
    <scope>NUCLEOTIDE SEQUENCE [LARGE SCALE GENOMIC DNA]</scope>
</reference>
<dbReference type="OrthoDB" id="8678705at2759"/>
<evidence type="ECO:0000256" key="4">
    <source>
        <dbReference type="ARBA" id="ARBA00023180"/>
    </source>
</evidence>
<evidence type="ECO:0000256" key="2">
    <source>
        <dbReference type="ARBA" id="ARBA00022525"/>
    </source>
</evidence>
<dbReference type="SUPFAM" id="SSF50814">
    <property type="entry name" value="Lipocalins"/>
    <property type="match status" value="1"/>
</dbReference>
<dbReference type="EMBL" id="CAAE01014993">
    <property type="protein sequence ID" value="CAG07885.1"/>
    <property type="molecule type" value="Genomic_DNA"/>
</dbReference>
<dbReference type="Pfam" id="PF11032">
    <property type="entry name" value="ApoM"/>
    <property type="match status" value="1"/>
</dbReference>
<keyword evidence="2" id="KW-0964">Secreted</keyword>
<dbReference type="AlphaFoldDB" id="Q4RUP7"/>
<evidence type="ECO:0000256" key="1">
    <source>
        <dbReference type="ARBA" id="ARBA00004613"/>
    </source>
</evidence>
<dbReference type="Gene3D" id="2.40.128.20">
    <property type="match status" value="1"/>
</dbReference>
<proteinExistence type="predicted"/>
<evidence type="ECO:0000313" key="8">
    <source>
        <dbReference type="Proteomes" id="UP000007303"/>
    </source>
</evidence>
<name>Q4RUP7_TETNG</name>
<dbReference type="Proteomes" id="UP000007303">
    <property type="component" value="Unassembled WGS sequence"/>
</dbReference>
<dbReference type="InterPro" id="IPR022734">
    <property type="entry name" value="ApoM"/>
</dbReference>
<evidence type="ECO:0000313" key="7">
    <source>
        <dbReference type="Ensembl" id="ENSTNIP00000018498.1"/>
    </source>
</evidence>
<accession>Q4RUP7</accession>
<dbReference type="Ensembl" id="ENSTNIT00000018724.1">
    <property type="protein sequence ID" value="ENSTNIP00000018498.1"/>
    <property type="gene ID" value="ENSTNIG00000015429.1"/>
</dbReference>
<feature type="chain" id="PRO_5014105147" evidence="5">
    <location>
        <begin position="19"/>
        <end position="190"/>
    </location>
</feature>
<dbReference type="CDD" id="cd19415">
    <property type="entry name" value="lipocalin_ApoM_AGP"/>
    <property type="match status" value="1"/>
</dbReference>
<dbReference type="InterPro" id="IPR012674">
    <property type="entry name" value="Calycin"/>
</dbReference>
<feature type="signal peptide" evidence="5">
    <location>
        <begin position="1"/>
        <end position="18"/>
    </location>
</feature>
<keyword evidence="3 5" id="KW-0732">Signal</keyword>
<reference evidence="6" key="2">
    <citation type="submission" date="2004-02" db="EMBL/GenBank/DDBJ databases">
        <authorList>
            <consortium name="Genoscope"/>
            <consortium name="Whitehead Institute Centre for Genome Research"/>
        </authorList>
    </citation>
    <scope>NUCLEOTIDE SEQUENCE</scope>
</reference>
<organism evidence="6">
    <name type="scientific">Tetraodon nigroviridis</name>
    <name type="common">Spotted green pufferfish</name>
    <name type="synonym">Chelonodon nigroviridis</name>
    <dbReference type="NCBI Taxonomy" id="99883"/>
    <lineage>
        <taxon>Eukaryota</taxon>
        <taxon>Metazoa</taxon>
        <taxon>Chordata</taxon>
        <taxon>Craniata</taxon>
        <taxon>Vertebrata</taxon>
        <taxon>Euteleostomi</taxon>
        <taxon>Actinopterygii</taxon>
        <taxon>Neopterygii</taxon>
        <taxon>Teleostei</taxon>
        <taxon>Neoteleostei</taxon>
        <taxon>Acanthomorphata</taxon>
        <taxon>Eupercaria</taxon>
        <taxon>Tetraodontiformes</taxon>
        <taxon>Tetradontoidea</taxon>
        <taxon>Tetraodontidae</taxon>
        <taxon>Tetraodon</taxon>
    </lineage>
</organism>